<dbReference type="AlphaFoldDB" id="I0WK84"/>
<evidence type="ECO:0000313" key="5">
    <source>
        <dbReference type="EMBL" id="EID76800.1"/>
    </source>
</evidence>
<dbReference type="Pfam" id="PF12833">
    <property type="entry name" value="HTH_18"/>
    <property type="match status" value="1"/>
</dbReference>
<dbReference type="InterPro" id="IPR020449">
    <property type="entry name" value="Tscrpt_reg_AraC-type_HTH"/>
</dbReference>
<evidence type="ECO:0000256" key="1">
    <source>
        <dbReference type="ARBA" id="ARBA00023015"/>
    </source>
</evidence>
<accession>I0WK84</accession>
<keyword evidence="1" id="KW-0805">Transcription regulation</keyword>
<dbReference type="PANTHER" id="PTHR43280:SF32">
    <property type="entry name" value="TRANSCRIPTIONAL REGULATORY PROTEIN"/>
    <property type="match status" value="1"/>
</dbReference>
<gene>
    <name evidence="5" type="ORF">W5A_02215</name>
</gene>
<name>I0WK84_9FLAO</name>
<dbReference type="GO" id="GO:0043565">
    <property type="term" value="F:sequence-specific DNA binding"/>
    <property type="evidence" value="ECO:0007669"/>
    <property type="project" value="InterPro"/>
</dbReference>
<dbReference type="Proteomes" id="UP000005938">
    <property type="component" value="Unassembled WGS sequence"/>
</dbReference>
<keyword evidence="6" id="KW-1185">Reference proteome</keyword>
<organism evidence="5 6">
    <name type="scientific">Imtechella halotolerans K1</name>
    <dbReference type="NCBI Taxonomy" id="946077"/>
    <lineage>
        <taxon>Bacteria</taxon>
        <taxon>Pseudomonadati</taxon>
        <taxon>Bacteroidota</taxon>
        <taxon>Flavobacteriia</taxon>
        <taxon>Flavobacteriales</taxon>
        <taxon>Flavobacteriaceae</taxon>
        <taxon>Imtechella</taxon>
    </lineage>
</organism>
<evidence type="ECO:0000256" key="2">
    <source>
        <dbReference type="ARBA" id="ARBA00023125"/>
    </source>
</evidence>
<proteinExistence type="predicted"/>
<evidence type="ECO:0000259" key="4">
    <source>
        <dbReference type="PROSITE" id="PS01124"/>
    </source>
</evidence>
<dbReference type="PATRIC" id="fig|946077.3.peg.452"/>
<dbReference type="eggNOG" id="COG2207">
    <property type="taxonomic scope" value="Bacteria"/>
</dbReference>
<feature type="domain" description="HTH araC/xylS-type" evidence="4">
    <location>
        <begin position="193"/>
        <end position="291"/>
    </location>
</feature>
<dbReference type="STRING" id="946077.W5A_02215"/>
<dbReference type="PROSITE" id="PS01124">
    <property type="entry name" value="HTH_ARAC_FAMILY_2"/>
    <property type="match status" value="1"/>
</dbReference>
<evidence type="ECO:0000256" key="3">
    <source>
        <dbReference type="ARBA" id="ARBA00023163"/>
    </source>
</evidence>
<dbReference type="PRINTS" id="PR00032">
    <property type="entry name" value="HTHARAC"/>
</dbReference>
<dbReference type="InterPro" id="IPR018060">
    <property type="entry name" value="HTH_AraC"/>
</dbReference>
<dbReference type="RefSeq" id="WP_008236928.1">
    <property type="nucleotide sequence ID" value="NZ_AJJU01000002.1"/>
</dbReference>
<dbReference type="SUPFAM" id="SSF46689">
    <property type="entry name" value="Homeodomain-like"/>
    <property type="match status" value="1"/>
</dbReference>
<dbReference type="Pfam" id="PF02311">
    <property type="entry name" value="AraC_binding"/>
    <property type="match status" value="1"/>
</dbReference>
<dbReference type="PANTHER" id="PTHR43280">
    <property type="entry name" value="ARAC-FAMILY TRANSCRIPTIONAL REGULATOR"/>
    <property type="match status" value="1"/>
</dbReference>
<evidence type="ECO:0000313" key="6">
    <source>
        <dbReference type="Proteomes" id="UP000005938"/>
    </source>
</evidence>
<dbReference type="GO" id="GO:0003700">
    <property type="term" value="F:DNA-binding transcription factor activity"/>
    <property type="evidence" value="ECO:0007669"/>
    <property type="project" value="InterPro"/>
</dbReference>
<dbReference type="EMBL" id="AJJU01000002">
    <property type="protein sequence ID" value="EID76800.1"/>
    <property type="molecule type" value="Genomic_DNA"/>
</dbReference>
<comment type="caution">
    <text evidence="5">The sequence shown here is derived from an EMBL/GenBank/DDBJ whole genome shotgun (WGS) entry which is preliminary data.</text>
</comment>
<keyword evidence="2" id="KW-0238">DNA-binding</keyword>
<keyword evidence="3" id="KW-0804">Transcription</keyword>
<dbReference type="InterPro" id="IPR009057">
    <property type="entry name" value="Homeodomain-like_sf"/>
</dbReference>
<dbReference type="SUPFAM" id="SSF51215">
    <property type="entry name" value="Regulatory protein AraC"/>
    <property type="match status" value="1"/>
</dbReference>
<reference evidence="5 6" key="1">
    <citation type="journal article" date="2012" name="J. Bacteriol.">
        <title>Genome Sequence of the Halotolerant Bacterium Imtechella halotolerans K1T.</title>
        <authorList>
            <person name="Kumar S."/>
            <person name="Vikram S."/>
            <person name="Subramanian S."/>
            <person name="Raghava G.P."/>
            <person name="Pinnaka A.K."/>
        </authorList>
    </citation>
    <scope>NUCLEOTIDE SEQUENCE [LARGE SCALE GENOMIC DNA]</scope>
    <source>
        <strain evidence="5 6">K1</strain>
    </source>
</reference>
<dbReference type="InterPro" id="IPR003313">
    <property type="entry name" value="AraC-bd"/>
</dbReference>
<protein>
    <submittedName>
        <fullName evidence="5">AraC family transcriptional regulator</fullName>
    </submittedName>
</protein>
<dbReference type="InterPro" id="IPR037923">
    <property type="entry name" value="HTH-like"/>
</dbReference>
<dbReference type="Gene3D" id="1.10.10.60">
    <property type="entry name" value="Homeodomain-like"/>
    <property type="match status" value="1"/>
</dbReference>
<sequence>MPLFWYLSVMEQSKERIPIIGMEAFNYTAAKAGNMLYHHLEGKQFIRDVHKHDFFILMLIEQSQGTHTIDFIEHIAGKKQLHLLFPGQVHKWMLDSSTQAYQLMLDRPLFEAFSTSLGMSFLYYQNNPVVNLSDSTFQKIAQEIHAISDELLTETSHNEINLLRLHIIALLLKKEAENQSIEIDLYKNKPVLYKFRNLIDHHYKSQKTVRFYAQELNISPNYLNVLCKKHLNVPASFLIHNRVILESKRLIQASELSIKEIAFELGYEDPAYFSNFFKSHTGSSPRQFWKK</sequence>
<dbReference type="SMART" id="SM00342">
    <property type="entry name" value="HTH_ARAC"/>
    <property type="match status" value="1"/>
</dbReference>